<reference evidence="5 7" key="1">
    <citation type="journal article" date="2012" name="Nature">
        <title>Algal genomes reveal evolutionary mosaicism and the fate of nucleomorphs.</title>
        <authorList>
            <consortium name="DOE Joint Genome Institute"/>
            <person name="Curtis B.A."/>
            <person name="Tanifuji G."/>
            <person name="Burki F."/>
            <person name="Gruber A."/>
            <person name="Irimia M."/>
            <person name="Maruyama S."/>
            <person name="Arias M.C."/>
            <person name="Ball S.G."/>
            <person name="Gile G.H."/>
            <person name="Hirakawa Y."/>
            <person name="Hopkins J.F."/>
            <person name="Kuo A."/>
            <person name="Rensing S.A."/>
            <person name="Schmutz J."/>
            <person name="Symeonidi A."/>
            <person name="Elias M."/>
            <person name="Eveleigh R.J."/>
            <person name="Herman E.K."/>
            <person name="Klute M.J."/>
            <person name="Nakayama T."/>
            <person name="Obornik M."/>
            <person name="Reyes-Prieto A."/>
            <person name="Armbrust E.V."/>
            <person name="Aves S.J."/>
            <person name="Beiko R.G."/>
            <person name="Coutinho P."/>
            <person name="Dacks J.B."/>
            <person name="Durnford D.G."/>
            <person name="Fast N.M."/>
            <person name="Green B.R."/>
            <person name="Grisdale C.J."/>
            <person name="Hempel F."/>
            <person name="Henrissat B."/>
            <person name="Hoppner M.P."/>
            <person name="Ishida K."/>
            <person name="Kim E."/>
            <person name="Koreny L."/>
            <person name="Kroth P.G."/>
            <person name="Liu Y."/>
            <person name="Malik S.B."/>
            <person name="Maier U.G."/>
            <person name="McRose D."/>
            <person name="Mock T."/>
            <person name="Neilson J.A."/>
            <person name="Onodera N.T."/>
            <person name="Poole A.M."/>
            <person name="Pritham E.J."/>
            <person name="Richards T.A."/>
            <person name="Rocap G."/>
            <person name="Roy S.W."/>
            <person name="Sarai C."/>
            <person name="Schaack S."/>
            <person name="Shirato S."/>
            <person name="Slamovits C.H."/>
            <person name="Spencer D.F."/>
            <person name="Suzuki S."/>
            <person name="Worden A.Z."/>
            <person name="Zauner S."/>
            <person name="Barry K."/>
            <person name="Bell C."/>
            <person name="Bharti A.K."/>
            <person name="Crow J.A."/>
            <person name="Grimwood J."/>
            <person name="Kramer R."/>
            <person name="Lindquist E."/>
            <person name="Lucas S."/>
            <person name="Salamov A."/>
            <person name="McFadden G.I."/>
            <person name="Lane C.E."/>
            <person name="Keeling P.J."/>
            <person name="Gray M.W."/>
            <person name="Grigoriev I.V."/>
            <person name="Archibald J.M."/>
        </authorList>
    </citation>
    <scope>NUCLEOTIDE SEQUENCE</scope>
    <source>
        <strain evidence="5 7">CCMP2712</strain>
    </source>
</reference>
<protein>
    <submittedName>
        <fullName evidence="5 6">Uncharacterized protein</fullName>
    </submittedName>
</protein>
<dbReference type="STRING" id="905079.L1IJJ3"/>
<evidence type="ECO:0000313" key="7">
    <source>
        <dbReference type="Proteomes" id="UP000011087"/>
    </source>
</evidence>
<name>L1IJJ3_GUITC</name>
<evidence type="ECO:0000256" key="4">
    <source>
        <dbReference type="ARBA" id="ARBA00023128"/>
    </source>
</evidence>
<dbReference type="InterPro" id="IPR010591">
    <property type="entry name" value="ATP11"/>
</dbReference>
<dbReference type="RefSeq" id="XP_005823079.1">
    <property type="nucleotide sequence ID" value="XM_005823022.1"/>
</dbReference>
<dbReference type="Proteomes" id="UP000011087">
    <property type="component" value="Unassembled WGS sequence"/>
</dbReference>
<dbReference type="EMBL" id="JH993079">
    <property type="protein sequence ID" value="EKX36099.1"/>
    <property type="molecule type" value="Genomic_DNA"/>
</dbReference>
<dbReference type="PANTHER" id="PTHR13126">
    <property type="entry name" value="CHAPERONE ATP11"/>
    <property type="match status" value="1"/>
</dbReference>
<dbReference type="HOGENOM" id="CLU_071945_1_0_1"/>
<evidence type="ECO:0000313" key="5">
    <source>
        <dbReference type="EMBL" id="EKX36099.1"/>
    </source>
</evidence>
<dbReference type="KEGG" id="gtt:GUITHDRAFT_117769"/>
<keyword evidence="4" id="KW-0496">Mitochondrion</keyword>
<evidence type="ECO:0000256" key="1">
    <source>
        <dbReference type="ARBA" id="ARBA00004173"/>
    </source>
</evidence>
<dbReference type="OMA" id="RCEIKDE"/>
<dbReference type="PaxDb" id="55529-EKX36099"/>
<comment type="similarity">
    <text evidence="2">Belongs to the ATP11 family.</text>
</comment>
<evidence type="ECO:0000256" key="2">
    <source>
        <dbReference type="ARBA" id="ARBA00009116"/>
    </source>
</evidence>
<evidence type="ECO:0000313" key="6">
    <source>
        <dbReference type="EnsemblProtists" id="EKX36099"/>
    </source>
</evidence>
<dbReference type="eggNOG" id="KOG3281">
    <property type="taxonomic scope" value="Eukaryota"/>
</dbReference>
<dbReference type="AlphaFoldDB" id="L1IJJ3"/>
<dbReference type="OrthoDB" id="16535at2759"/>
<dbReference type="GeneID" id="17292821"/>
<comment type="subcellular location">
    <subcellularLocation>
        <location evidence="1">Mitochondrion</location>
    </subcellularLocation>
</comment>
<sequence length="190" mass="21876">MATYAVSSVDIVQSSRRALNDIVKLDMMMQENSGRIIEVWMQYHSTKKDAAASVLSRPEYDTLTFRIKKCPIVILPVHRPEGYQAFLVKFDELRAFVTTLEEYKEKGENAEPVLAWSLHPDMLEEKGMALARADFVASCLTKDEANKLIADLTYCYVDSKMFKEVMKLNQNPTEFDWNDFVQKLGQRHTP</sequence>
<dbReference type="PANTHER" id="PTHR13126:SF0">
    <property type="entry name" value="ATP SYNTHASE MITOCHONDRIAL F1 COMPLEX ASSEMBLY FACTOR 1"/>
    <property type="match status" value="1"/>
</dbReference>
<dbReference type="EnsemblProtists" id="EKX36099">
    <property type="protein sequence ID" value="EKX36099"/>
    <property type="gene ID" value="GUITHDRAFT_117769"/>
</dbReference>
<keyword evidence="3" id="KW-0809">Transit peptide</keyword>
<reference evidence="6" key="3">
    <citation type="submission" date="2015-06" db="UniProtKB">
        <authorList>
            <consortium name="EnsemblProtists"/>
        </authorList>
    </citation>
    <scope>IDENTIFICATION</scope>
</reference>
<organism evidence="5">
    <name type="scientific">Guillardia theta (strain CCMP2712)</name>
    <name type="common">Cryptophyte</name>
    <dbReference type="NCBI Taxonomy" id="905079"/>
    <lineage>
        <taxon>Eukaryota</taxon>
        <taxon>Cryptophyceae</taxon>
        <taxon>Pyrenomonadales</taxon>
        <taxon>Geminigeraceae</taxon>
        <taxon>Guillardia</taxon>
    </lineage>
</organism>
<dbReference type="Pfam" id="PF06644">
    <property type="entry name" value="ATP11"/>
    <property type="match status" value="1"/>
</dbReference>
<proteinExistence type="inferred from homology"/>
<dbReference type="GO" id="GO:0005739">
    <property type="term" value="C:mitochondrion"/>
    <property type="evidence" value="ECO:0007669"/>
    <property type="project" value="UniProtKB-SubCell"/>
</dbReference>
<reference evidence="7" key="2">
    <citation type="submission" date="2012-11" db="EMBL/GenBank/DDBJ databases">
        <authorList>
            <person name="Kuo A."/>
            <person name="Curtis B.A."/>
            <person name="Tanifuji G."/>
            <person name="Burki F."/>
            <person name="Gruber A."/>
            <person name="Irimia M."/>
            <person name="Maruyama S."/>
            <person name="Arias M.C."/>
            <person name="Ball S.G."/>
            <person name="Gile G.H."/>
            <person name="Hirakawa Y."/>
            <person name="Hopkins J.F."/>
            <person name="Rensing S.A."/>
            <person name="Schmutz J."/>
            <person name="Symeonidi A."/>
            <person name="Elias M."/>
            <person name="Eveleigh R.J."/>
            <person name="Herman E.K."/>
            <person name="Klute M.J."/>
            <person name="Nakayama T."/>
            <person name="Obornik M."/>
            <person name="Reyes-Prieto A."/>
            <person name="Armbrust E.V."/>
            <person name="Aves S.J."/>
            <person name="Beiko R.G."/>
            <person name="Coutinho P."/>
            <person name="Dacks J.B."/>
            <person name="Durnford D.G."/>
            <person name="Fast N.M."/>
            <person name="Green B.R."/>
            <person name="Grisdale C."/>
            <person name="Hempe F."/>
            <person name="Henrissat B."/>
            <person name="Hoppner M.P."/>
            <person name="Ishida K.-I."/>
            <person name="Kim E."/>
            <person name="Koreny L."/>
            <person name="Kroth P.G."/>
            <person name="Liu Y."/>
            <person name="Malik S.-B."/>
            <person name="Maier U.G."/>
            <person name="McRose D."/>
            <person name="Mock T."/>
            <person name="Neilson J.A."/>
            <person name="Onodera N.T."/>
            <person name="Poole A.M."/>
            <person name="Pritham E.J."/>
            <person name="Richards T.A."/>
            <person name="Rocap G."/>
            <person name="Roy S.W."/>
            <person name="Sarai C."/>
            <person name="Schaack S."/>
            <person name="Shirato S."/>
            <person name="Slamovits C.H."/>
            <person name="Spencer D.F."/>
            <person name="Suzuki S."/>
            <person name="Worden A.Z."/>
            <person name="Zauner S."/>
            <person name="Barry K."/>
            <person name="Bell C."/>
            <person name="Bharti A.K."/>
            <person name="Crow J.A."/>
            <person name="Grimwood J."/>
            <person name="Kramer R."/>
            <person name="Lindquist E."/>
            <person name="Lucas S."/>
            <person name="Salamov A."/>
            <person name="McFadden G.I."/>
            <person name="Lane C.E."/>
            <person name="Keeling P.J."/>
            <person name="Gray M.W."/>
            <person name="Grigoriev I.V."/>
            <person name="Archibald J.M."/>
        </authorList>
    </citation>
    <scope>NUCLEOTIDE SEQUENCE</scope>
    <source>
        <strain evidence="7">CCMP2712</strain>
    </source>
</reference>
<keyword evidence="7" id="KW-1185">Reference proteome</keyword>
<dbReference type="GO" id="GO:0033615">
    <property type="term" value="P:mitochondrial proton-transporting ATP synthase complex assembly"/>
    <property type="evidence" value="ECO:0007669"/>
    <property type="project" value="TreeGrafter"/>
</dbReference>
<gene>
    <name evidence="5" type="ORF">GUITHDRAFT_117769</name>
</gene>
<accession>L1IJJ3</accession>
<evidence type="ECO:0000256" key="3">
    <source>
        <dbReference type="ARBA" id="ARBA00022946"/>
    </source>
</evidence>